<dbReference type="RefSeq" id="XP_024729148.1">
    <property type="nucleotide sequence ID" value="XM_024884119.1"/>
</dbReference>
<evidence type="ECO:0000256" key="1">
    <source>
        <dbReference type="SAM" id="MobiDB-lite"/>
    </source>
</evidence>
<sequence length="324" mass="35165">MSTNPTYPVDPREMLKNSTLGVKVCASLMNICGHLEYLQKQGFYSEQQREFLDRAVLKFPNTETLVDSFFKSTLQLQSIGFTFVDTPKGPKVTFEEPVAVPSSVSCSEEVSIKVEDDSNAATDAADFTETEDDAKAASNAEESTDGDDNAKTTLLPDGCQLHMSMWAPENYKKRIAMAAKPVAVVAKPAHVVTKPAHVVTKPVPVVAKSVPVAAKVVKFAQNASRNGIKISPATCPTKARCYSPDELLHLRSSLPAINGVASKFKNSPHIARMETAISYTEKKARGHEEVAVSHDSKAGAFIRSGAVDFKSRSSLQWLWGVCSN</sequence>
<keyword evidence="3" id="KW-1185">Reference proteome</keyword>
<evidence type="ECO:0000313" key="2">
    <source>
        <dbReference type="EMBL" id="PMD52244.1"/>
    </source>
</evidence>
<organism evidence="2 3">
    <name type="scientific">Hyaloscypha bicolor E</name>
    <dbReference type="NCBI Taxonomy" id="1095630"/>
    <lineage>
        <taxon>Eukaryota</taxon>
        <taxon>Fungi</taxon>
        <taxon>Dikarya</taxon>
        <taxon>Ascomycota</taxon>
        <taxon>Pezizomycotina</taxon>
        <taxon>Leotiomycetes</taxon>
        <taxon>Helotiales</taxon>
        <taxon>Hyaloscyphaceae</taxon>
        <taxon>Hyaloscypha</taxon>
        <taxon>Hyaloscypha bicolor</taxon>
    </lineage>
</organism>
<dbReference type="AlphaFoldDB" id="A0A2J6SNA7"/>
<reference evidence="2 3" key="1">
    <citation type="submission" date="2016-04" db="EMBL/GenBank/DDBJ databases">
        <title>A degradative enzymes factory behind the ericoid mycorrhizal symbiosis.</title>
        <authorList>
            <consortium name="DOE Joint Genome Institute"/>
            <person name="Martino E."/>
            <person name="Morin E."/>
            <person name="Grelet G."/>
            <person name="Kuo A."/>
            <person name="Kohler A."/>
            <person name="Daghino S."/>
            <person name="Barry K."/>
            <person name="Choi C."/>
            <person name="Cichocki N."/>
            <person name="Clum A."/>
            <person name="Copeland A."/>
            <person name="Hainaut M."/>
            <person name="Haridas S."/>
            <person name="Labutti K."/>
            <person name="Lindquist E."/>
            <person name="Lipzen A."/>
            <person name="Khouja H.-R."/>
            <person name="Murat C."/>
            <person name="Ohm R."/>
            <person name="Olson A."/>
            <person name="Spatafora J."/>
            <person name="Veneault-Fourrey C."/>
            <person name="Henrissat B."/>
            <person name="Grigoriev I."/>
            <person name="Martin F."/>
            <person name="Perotto S."/>
        </authorList>
    </citation>
    <scope>NUCLEOTIDE SEQUENCE [LARGE SCALE GENOMIC DNA]</scope>
    <source>
        <strain evidence="2 3">E</strain>
    </source>
</reference>
<dbReference type="OrthoDB" id="10514738at2759"/>
<proteinExistence type="predicted"/>
<dbReference type="InParanoid" id="A0A2J6SNA7"/>
<gene>
    <name evidence="2" type="ORF">K444DRAFT_637431</name>
</gene>
<dbReference type="EMBL" id="KZ613912">
    <property type="protein sequence ID" value="PMD52244.1"/>
    <property type="molecule type" value="Genomic_DNA"/>
</dbReference>
<accession>A0A2J6SNA7</accession>
<dbReference type="GeneID" id="36592196"/>
<evidence type="ECO:0000313" key="3">
    <source>
        <dbReference type="Proteomes" id="UP000235371"/>
    </source>
</evidence>
<dbReference type="Proteomes" id="UP000235371">
    <property type="component" value="Unassembled WGS sequence"/>
</dbReference>
<protein>
    <submittedName>
        <fullName evidence="2">Uncharacterized protein</fullName>
    </submittedName>
</protein>
<name>A0A2J6SNA7_9HELO</name>
<feature type="region of interest" description="Disordered" evidence="1">
    <location>
        <begin position="115"/>
        <end position="154"/>
    </location>
</feature>